<name>A0A087H747_ARAAL</name>
<evidence type="ECO:0000256" key="2">
    <source>
        <dbReference type="ARBA" id="ARBA00023163"/>
    </source>
</evidence>
<feature type="region of interest" description="Disordered" evidence="5">
    <location>
        <begin position="457"/>
        <end position="511"/>
    </location>
</feature>
<feature type="compositionally biased region" description="Basic and acidic residues" evidence="5">
    <location>
        <begin position="591"/>
        <end position="603"/>
    </location>
</feature>
<feature type="region of interest" description="Disordered" evidence="5">
    <location>
        <begin position="391"/>
        <end position="414"/>
    </location>
</feature>
<feature type="domain" description="PWWP" evidence="6">
    <location>
        <begin position="91"/>
        <end position="152"/>
    </location>
</feature>
<evidence type="ECO:0000256" key="5">
    <source>
        <dbReference type="SAM" id="MobiDB-lite"/>
    </source>
</evidence>
<dbReference type="AlphaFoldDB" id="A0A087H747"/>
<comment type="similarity">
    <text evidence="4">Belongs to the PDP family.</text>
</comment>
<dbReference type="GO" id="GO:2000028">
    <property type="term" value="P:regulation of photoperiodism, flowering"/>
    <property type="evidence" value="ECO:0007669"/>
    <property type="project" value="UniProtKB-ARBA"/>
</dbReference>
<keyword evidence="8" id="KW-1185">Reference proteome</keyword>
<keyword evidence="3" id="KW-0539">Nucleus</keyword>
<dbReference type="Gramene" id="KFK37949">
    <property type="protein sequence ID" value="KFK37949"/>
    <property type="gene ID" value="AALP_AA3G050800"/>
</dbReference>
<dbReference type="SUPFAM" id="SSF63748">
    <property type="entry name" value="Tudor/PWWP/MBT"/>
    <property type="match status" value="1"/>
</dbReference>
<feature type="compositionally biased region" description="Polar residues" evidence="5">
    <location>
        <begin position="576"/>
        <end position="590"/>
    </location>
</feature>
<protein>
    <recommendedName>
        <fullName evidence="6">PWWP domain-containing protein</fullName>
    </recommendedName>
</protein>
<evidence type="ECO:0000313" key="7">
    <source>
        <dbReference type="EMBL" id="KFK37949.1"/>
    </source>
</evidence>
<dbReference type="PROSITE" id="PS50812">
    <property type="entry name" value="PWWP"/>
    <property type="match status" value="1"/>
</dbReference>
<evidence type="ECO:0000259" key="6">
    <source>
        <dbReference type="PROSITE" id="PS50812"/>
    </source>
</evidence>
<feature type="region of interest" description="Disordered" evidence="5">
    <location>
        <begin position="572"/>
        <end position="644"/>
    </location>
</feature>
<dbReference type="Pfam" id="PF00855">
    <property type="entry name" value="PWWP"/>
    <property type="match status" value="1"/>
</dbReference>
<organism evidence="7 8">
    <name type="scientific">Arabis alpina</name>
    <name type="common">Alpine rock-cress</name>
    <dbReference type="NCBI Taxonomy" id="50452"/>
    <lineage>
        <taxon>Eukaryota</taxon>
        <taxon>Viridiplantae</taxon>
        <taxon>Streptophyta</taxon>
        <taxon>Embryophyta</taxon>
        <taxon>Tracheophyta</taxon>
        <taxon>Spermatophyta</taxon>
        <taxon>Magnoliopsida</taxon>
        <taxon>eudicotyledons</taxon>
        <taxon>Gunneridae</taxon>
        <taxon>Pentapetalae</taxon>
        <taxon>rosids</taxon>
        <taxon>malvids</taxon>
        <taxon>Brassicales</taxon>
        <taxon>Brassicaceae</taxon>
        <taxon>Arabideae</taxon>
        <taxon>Arabis</taxon>
    </lineage>
</organism>
<evidence type="ECO:0000313" key="8">
    <source>
        <dbReference type="Proteomes" id="UP000029120"/>
    </source>
</evidence>
<dbReference type="Proteomes" id="UP000029120">
    <property type="component" value="Chromosome 3"/>
</dbReference>
<dbReference type="InterPro" id="IPR000313">
    <property type="entry name" value="PWWP_dom"/>
</dbReference>
<evidence type="ECO:0000256" key="4">
    <source>
        <dbReference type="ARBA" id="ARBA00060746"/>
    </source>
</evidence>
<evidence type="ECO:0000256" key="1">
    <source>
        <dbReference type="ARBA" id="ARBA00023015"/>
    </source>
</evidence>
<dbReference type="EMBL" id="CM002871">
    <property type="protein sequence ID" value="KFK37949.1"/>
    <property type="molecule type" value="Genomic_DNA"/>
</dbReference>
<keyword evidence="1" id="KW-0805">Transcription regulation</keyword>
<dbReference type="GO" id="GO:0035098">
    <property type="term" value="C:ESC/E(Z) complex"/>
    <property type="evidence" value="ECO:0007669"/>
    <property type="project" value="UniProtKB-ARBA"/>
</dbReference>
<dbReference type="PANTHER" id="PTHR10688:SF5">
    <property type="entry name" value="PWWP DOMAIN-CONTAINING PROTEIN 1-RELATED"/>
    <property type="match status" value="1"/>
</dbReference>
<dbReference type="InterPro" id="IPR052657">
    <property type="entry name" value="PDP_family_Arabidopsis"/>
</dbReference>
<evidence type="ECO:0000256" key="3">
    <source>
        <dbReference type="ARBA" id="ARBA00023242"/>
    </source>
</evidence>
<dbReference type="eggNOG" id="ENOG502QQX0">
    <property type="taxonomic scope" value="Eukaryota"/>
</dbReference>
<dbReference type="GO" id="GO:0040029">
    <property type="term" value="P:epigenetic regulation of gene expression"/>
    <property type="evidence" value="ECO:0007669"/>
    <property type="project" value="UniProtKB-ARBA"/>
</dbReference>
<gene>
    <name evidence="7" type="ordered locus">AALP_Aa3g050800</name>
</gene>
<feature type="compositionally biased region" description="Basic residues" evidence="5">
    <location>
        <begin position="467"/>
        <end position="476"/>
    </location>
</feature>
<proteinExistence type="inferred from homology"/>
<feature type="compositionally biased region" description="Basic and acidic residues" evidence="5">
    <location>
        <begin position="617"/>
        <end position="628"/>
    </location>
</feature>
<dbReference type="PANTHER" id="PTHR10688">
    <property type="entry name" value="PWWP DOMAIN-CONTAINING PROTEIN"/>
    <property type="match status" value="1"/>
</dbReference>
<dbReference type="SMART" id="SM00293">
    <property type="entry name" value="PWWP"/>
    <property type="match status" value="1"/>
</dbReference>
<dbReference type="FunFam" id="2.30.30.140:FF:000115">
    <property type="entry name" value="Tudor/PWWP/MBT superfamily protein"/>
    <property type="match status" value="1"/>
</dbReference>
<accession>A0A087H747</accession>
<dbReference type="OrthoDB" id="62853at2759"/>
<dbReference type="Gene3D" id="2.30.30.140">
    <property type="match status" value="1"/>
</dbReference>
<dbReference type="GO" id="GO:0006355">
    <property type="term" value="P:regulation of DNA-templated transcription"/>
    <property type="evidence" value="ECO:0007669"/>
    <property type="project" value="UniProtKB-ARBA"/>
</dbReference>
<keyword evidence="2" id="KW-0804">Transcription</keyword>
<dbReference type="CDD" id="cd05162">
    <property type="entry name" value="PWWP"/>
    <property type="match status" value="1"/>
</dbReference>
<reference evidence="8" key="1">
    <citation type="journal article" date="2015" name="Nat. Plants">
        <title>Genome expansion of Arabis alpina linked with retrotransposition and reduced symmetric DNA methylation.</title>
        <authorList>
            <person name="Willing E.M."/>
            <person name="Rawat V."/>
            <person name="Mandakova T."/>
            <person name="Maumus F."/>
            <person name="James G.V."/>
            <person name="Nordstroem K.J."/>
            <person name="Becker C."/>
            <person name="Warthmann N."/>
            <person name="Chica C."/>
            <person name="Szarzynska B."/>
            <person name="Zytnicki M."/>
            <person name="Albani M.C."/>
            <person name="Kiefer C."/>
            <person name="Bergonzi S."/>
            <person name="Castaings L."/>
            <person name="Mateos J.L."/>
            <person name="Berns M.C."/>
            <person name="Bujdoso N."/>
            <person name="Piofczyk T."/>
            <person name="de Lorenzo L."/>
            <person name="Barrero-Sicilia C."/>
            <person name="Mateos I."/>
            <person name="Piednoel M."/>
            <person name="Hagmann J."/>
            <person name="Chen-Min-Tao R."/>
            <person name="Iglesias-Fernandez R."/>
            <person name="Schuster S.C."/>
            <person name="Alonso-Blanco C."/>
            <person name="Roudier F."/>
            <person name="Carbonero P."/>
            <person name="Paz-Ares J."/>
            <person name="Davis S.J."/>
            <person name="Pecinka A."/>
            <person name="Quesneville H."/>
            <person name="Colot V."/>
            <person name="Lysak M.A."/>
            <person name="Weigel D."/>
            <person name="Coupland G."/>
            <person name="Schneeberger K."/>
        </authorList>
    </citation>
    <scope>NUCLEOTIDE SEQUENCE [LARGE SCALE GENOMIC DNA]</scope>
    <source>
        <strain evidence="8">cv. Pajares</strain>
    </source>
</reference>
<sequence length="910" mass="101573">MLLHAKDKGLKMVTKMDSALDTKINPRVFVEDSDYQFHELNEEADEKKKMGMEEQQIPEYNTLLTEFDDYVSKEKIDSRVSRALSYYGFEMGDLVWGKVKSHPWWPGRIFNEVFVSPSVRSMKKMGYVLVAFFGDNSYGWFDPAELIPFEPHVKEKSHQTNSSNFVKALEEAKEEACRMSALGLICKCRNPHNFRDSNVQGYFVVDVPGYEFLALYSSKQIMKARESFSSGETLDFVKRCALAPLECDSESVQFFQKKAVVFAFRRAVFEEFDETYEQAFKASSAYVLVKTQEPFTKTPSRANLSGSLVIAETLGDPKSYTHAMQVKESIKQDKDLPRRREEAGDMIVQFGQVQASSQLQGINGFSARRDHVLPRRTPYLQTPMKHEQTGLLSINSSGDFPGKESSFSEISRDDDKVLAQDTKGRMGEKGTHTHFRSNKGKCSAGVGYKKVNDLKRSSGEMNYANGPKKKMKKKKEPRSELNCGNPDKRKASSFVEASAKQSSQLDAAERHSNKLTVRNSKLDVLQLLSDFQALSLDPFFGSSDRSSIKAVRQFFLRFRSFAYQKSLAKSPFATKPSESAKTLSSTNESSKAGEKRFSSDHQQDIPSTKKLKFKPMGSDKKTNQEAKKSSNLAPLNPVRDQGGPGLVPINAKAQPGKKKAPSAKIIEPTMLVMKFPSSTSLPSAALLKARFSRFGPLDHSATRVIWKSSICRVVFLYKLDAQTALRYASGSNSLFGNANVMYFLRDAKASSASGDHELKKAKTIIEPLSQRLERALPVHKPNIQLKSCLKTPGNGNRRTARVKFMLGGKETRTTIPVSGSNNASSSIAMEFVSKNTQNITVPSTLPPILPLSSQNSKPKHVNNSNQVGQIEPPLDQSVDISEEMVKLLLRCNDVVTNVTGLLGYVPYHTL</sequence>